<gene>
    <name evidence="3" type="ORF">GCM10010528_30790</name>
</gene>
<evidence type="ECO:0000256" key="2">
    <source>
        <dbReference type="SAM" id="Phobius"/>
    </source>
</evidence>
<reference evidence="4" key="1">
    <citation type="journal article" date="2019" name="Int. J. Syst. Evol. Microbiol.">
        <title>The Global Catalogue of Microorganisms (GCM) 10K type strain sequencing project: providing services to taxonomists for standard genome sequencing and annotation.</title>
        <authorList>
            <consortium name="The Broad Institute Genomics Platform"/>
            <consortium name="The Broad Institute Genome Sequencing Center for Infectious Disease"/>
            <person name="Wu L."/>
            <person name="Ma J."/>
        </authorList>
    </citation>
    <scope>NUCLEOTIDE SEQUENCE [LARGE SCALE GENOMIC DNA]</scope>
    <source>
        <strain evidence="4">JCM 14234</strain>
    </source>
</reference>
<dbReference type="Proteomes" id="UP001501035">
    <property type="component" value="Unassembled WGS sequence"/>
</dbReference>
<comment type="caution">
    <text evidence="3">The sequence shown here is derived from an EMBL/GenBank/DDBJ whole genome shotgun (WGS) entry which is preliminary data.</text>
</comment>
<organism evidence="3 4">
    <name type="scientific">Gordonia defluvii</name>
    <dbReference type="NCBI Taxonomy" id="283718"/>
    <lineage>
        <taxon>Bacteria</taxon>
        <taxon>Bacillati</taxon>
        <taxon>Actinomycetota</taxon>
        <taxon>Actinomycetes</taxon>
        <taxon>Mycobacteriales</taxon>
        <taxon>Gordoniaceae</taxon>
        <taxon>Gordonia</taxon>
    </lineage>
</organism>
<keyword evidence="2" id="KW-0472">Membrane</keyword>
<feature type="transmembrane region" description="Helical" evidence="2">
    <location>
        <begin position="21"/>
        <end position="44"/>
    </location>
</feature>
<feature type="region of interest" description="Disordered" evidence="1">
    <location>
        <begin position="185"/>
        <end position="239"/>
    </location>
</feature>
<evidence type="ECO:0000313" key="4">
    <source>
        <dbReference type="Proteomes" id="UP001501035"/>
    </source>
</evidence>
<feature type="transmembrane region" description="Helical" evidence="2">
    <location>
        <begin position="83"/>
        <end position="106"/>
    </location>
</feature>
<evidence type="ECO:0000256" key="1">
    <source>
        <dbReference type="SAM" id="MobiDB-lite"/>
    </source>
</evidence>
<feature type="transmembrane region" description="Helical" evidence="2">
    <location>
        <begin position="113"/>
        <end position="134"/>
    </location>
</feature>
<feature type="transmembrane region" description="Helical" evidence="2">
    <location>
        <begin position="140"/>
        <end position="158"/>
    </location>
</feature>
<dbReference type="RefSeq" id="WP_290706325.1">
    <property type="nucleotide sequence ID" value="NZ_BAAAVS010000060.1"/>
</dbReference>
<proteinExistence type="predicted"/>
<dbReference type="EMBL" id="BAAAVS010000060">
    <property type="protein sequence ID" value="GAA3049480.1"/>
    <property type="molecule type" value="Genomic_DNA"/>
</dbReference>
<protein>
    <submittedName>
        <fullName evidence="3">Uncharacterized protein</fullName>
    </submittedName>
</protein>
<sequence length="239" mass="24964">MTYPQLPQPVGAAAPEPPQRPALAASVAIATELWLVVIAALAVAQLGSYPLARDAMDQHLAGLPKDASESARRSAELMTNPGLIIATLVVAVLVGAVIALIVMYFLRAGHNWARLILSGLSAYVLVGAVMAFTGQPTWTQAPQIIAAGCAGGALLLLMRRDSDTYCREMGEFRALVKAPAVSAAGQPGGWSQQGPAQQGPAQQYPAQPHPPQQYPNHPGAHRPPPTSHQPPDGSGGTRE</sequence>
<keyword evidence="2" id="KW-0812">Transmembrane</keyword>
<keyword evidence="4" id="KW-1185">Reference proteome</keyword>
<accession>A0ABP6LKS1</accession>
<feature type="compositionally biased region" description="Low complexity" evidence="1">
    <location>
        <begin position="185"/>
        <end position="206"/>
    </location>
</feature>
<evidence type="ECO:0000313" key="3">
    <source>
        <dbReference type="EMBL" id="GAA3049480.1"/>
    </source>
</evidence>
<name>A0ABP6LKS1_9ACTN</name>
<keyword evidence="2" id="KW-1133">Transmembrane helix</keyword>